<evidence type="ECO:0000256" key="1">
    <source>
        <dbReference type="SAM" id="Phobius"/>
    </source>
</evidence>
<keyword evidence="1" id="KW-0472">Membrane</keyword>
<dbReference type="Proteomes" id="UP001165306">
    <property type="component" value="Unassembled WGS sequence"/>
</dbReference>
<gene>
    <name evidence="2" type="ORF">NET02_08860</name>
</gene>
<reference evidence="2" key="1">
    <citation type="submission" date="2022-06" db="EMBL/GenBank/DDBJ databases">
        <title>CFH 74404 Thermomicrobiaceae sp.</title>
        <authorList>
            <person name="Ming H."/>
            <person name="Li W.-J."/>
            <person name="Zhao Z."/>
        </authorList>
    </citation>
    <scope>NUCLEOTIDE SEQUENCE</scope>
    <source>
        <strain evidence="2">CFH 74404</strain>
    </source>
</reference>
<sequence length="75" mass="8212">MSEWTQTGKSNEWSMDEEARMATSAARDLSERAASHAKRVPSDSFDRAVRRALLLLAGAVVVLIAGIVVLVTLLW</sequence>
<evidence type="ECO:0000313" key="3">
    <source>
        <dbReference type="Proteomes" id="UP001165306"/>
    </source>
</evidence>
<proteinExistence type="predicted"/>
<dbReference type="AlphaFoldDB" id="A0AA41WAK0"/>
<protein>
    <submittedName>
        <fullName evidence="2">Uncharacterized protein</fullName>
    </submittedName>
</protein>
<accession>A0AA41WAK0</accession>
<keyword evidence="3" id="KW-1185">Reference proteome</keyword>
<keyword evidence="1" id="KW-0812">Transmembrane</keyword>
<dbReference type="EMBL" id="JAMSLR010000005">
    <property type="protein sequence ID" value="MCM8749254.1"/>
    <property type="molecule type" value="Genomic_DNA"/>
</dbReference>
<name>A0AA41WAK0_9BACT</name>
<dbReference type="RefSeq" id="WP_284057035.1">
    <property type="nucleotide sequence ID" value="NZ_JAMSLR010000005.1"/>
</dbReference>
<organism evidence="2 3">
    <name type="scientific">Thermalbibacter longus</name>
    <dbReference type="NCBI Taxonomy" id="2951981"/>
    <lineage>
        <taxon>Bacteria</taxon>
        <taxon>Pseudomonadati</taxon>
        <taxon>Thermomicrobiota</taxon>
        <taxon>Thermomicrobia</taxon>
        <taxon>Thermomicrobiales</taxon>
        <taxon>Thermomicrobiaceae</taxon>
        <taxon>Thermalbibacter</taxon>
    </lineage>
</organism>
<evidence type="ECO:0000313" key="2">
    <source>
        <dbReference type="EMBL" id="MCM8749254.1"/>
    </source>
</evidence>
<keyword evidence="1" id="KW-1133">Transmembrane helix</keyword>
<comment type="caution">
    <text evidence="2">The sequence shown here is derived from an EMBL/GenBank/DDBJ whole genome shotgun (WGS) entry which is preliminary data.</text>
</comment>
<feature type="transmembrane region" description="Helical" evidence="1">
    <location>
        <begin position="52"/>
        <end position="74"/>
    </location>
</feature>